<reference evidence="2 3" key="1">
    <citation type="submission" date="2020-04" db="EMBL/GenBank/DDBJ databases">
        <title>Chryseobacterium sp. RJ-7-14 sp. nov., isolated from Jeju soil.</title>
        <authorList>
            <person name="Dahal R.H."/>
            <person name="Chaudhary D.K."/>
        </authorList>
    </citation>
    <scope>NUCLEOTIDE SEQUENCE [LARGE SCALE GENOMIC DNA]</scope>
    <source>
        <strain evidence="2 3">RJ-7-14</strain>
    </source>
</reference>
<organism evidence="2 3">
    <name type="scientific">Chryseobacterium cheonjiense</name>
    <dbReference type="NCBI Taxonomy" id="2728845"/>
    <lineage>
        <taxon>Bacteria</taxon>
        <taxon>Pseudomonadati</taxon>
        <taxon>Bacteroidota</taxon>
        <taxon>Flavobacteriia</taxon>
        <taxon>Flavobacteriales</taxon>
        <taxon>Weeksellaceae</taxon>
        <taxon>Chryseobacterium group</taxon>
        <taxon>Chryseobacterium</taxon>
    </lineage>
</organism>
<keyword evidence="3" id="KW-1185">Reference proteome</keyword>
<keyword evidence="1" id="KW-0732">Signal</keyword>
<protein>
    <recommendedName>
        <fullName evidence="4">Tetratricopeptide repeat protein</fullName>
    </recommendedName>
</protein>
<dbReference type="SUPFAM" id="SSF48452">
    <property type="entry name" value="TPR-like"/>
    <property type="match status" value="1"/>
</dbReference>
<dbReference type="InterPro" id="IPR011990">
    <property type="entry name" value="TPR-like_helical_dom_sf"/>
</dbReference>
<dbReference type="Gene3D" id="1.25.40.10">
    <property type="entry name" value="Tetratricopeptide repeat domain"/>
    <property type="match status" value="1"/>
</dbReference>
<evidence type="ECO:0000313" key="2">
    <source>
        <dbReference type="EMBL" id="NML57343.1"/>
    </source>
</evidence>
<evidence type="ECO:0000256" key="1">
    <source>
        <dbReference type="SAM" id="SignalP"/>
    </source>
</evidence>
<gene>
    <name evidence="2" type="ORF">HHL20_08285</name>
</gene>
<name>A0A7Y0A6I0_9FLAO</name>
<dbReference type="AlphaFoldDB" id="A0A7Y0A6I0"/>
<evidence type="ECO:0000313" key="3">
    <source>
        <dbReference type="Proteomes" id="UP000552615"/>
    </source>
</evidence>
<dbReference type="Proteomes" id="UP000552615">
    <property type="component" value="Unassembled WGS sequence"/>
</dbReference>
<comment type="caution">
    <text evidence="2">The sequence shown here is derived from an EMBL/GenBank/DDBJ whole genome shotgun (WGS) entry which is preliminary data.</text>
</comment>
<proteinExistence type="predicted"/>
<dbReference type="RefSeq" id="WP_169230673.1">
    <property type="nucleotide sequence ID" value="NZ_JABBGF010000001.1"/>
</dbReference>
<accession>A0A7Y0A6I0</accession>
<dbReference type="EMBL" id="JABBGF010000001">
    <property type="protein sequence ID" value="NML57343.1"/>
    <property type="molecule type" value="Genomic_DNA"/>
</dbReference>
<feature type="chain" id="PRO_5030659940" description="Tetratricopeptide repeat protein" evidence="1">
    <location>
        <begin position="20"/>
        <end position="349"/>
    </location>
</feature>
<feature type="signal peptide" evidence="1">
    <location>
        <begin position="1"/>
        <end position="19"/>
    </location>
</feature>
<sequence>MRARLLFFIAICIFNLMLAQNYNKDIQGTWITVFKEMKDGSSYIPKSCNPFPNKFIFVDDKFCINKQNNLCIDFTIIKNFIKTSENSGYIIEKVNSDSLVIVQSIVGVEDDKLERMYFLRQEKVLDQQKKINTGKNIFANSLFFPPMKKNLSLVLNEFFKRKYKYVNLNFVGSIIIYPQQNKVSTEIKYSSDNNTERIDYIKYIIDHTFNIWDLKDFSNYDSVTLPFILEIKNENFGDGYTYKGVSLNFLTQNINDFNCVNGILYQNLKKSNDLFVKGINATKRKKYDNAISFFNESYILNNSNIDNLYNIATVYTMQNDILNACKTWEKLKDLDQIQGKELFQQNCKK</sequence>
<evidence type="ECO:0008006" key="4">
    <source>
        <dbReference type="Google" id="ProtNLM"/>
    </source>
</evidence>